<accession>A0A0U5ARI7</accession>
<evidence type="ECO:0000313" key="6">
    <source>
        <dbReference type="Proteomes" id="UP000217696"/>
    </source>
</evidence>
<dbReference type="SUPFAM" id="SSF52768">
    <property type="entry name" value="Arginase/deacetylase"/>
    <property type="match status" value="1"/>
</dbReference>
<dbReference type="PROSITE" id="PS51409">
    <property type="entry name" value="ARGINASE_2"/>
    <property type="match status" value="1"/>
</dbReference>
<dbReference type="GO" id="GO:0008783">
    <property type="term" value="F:agmatinase activity"/>
    <property type="evidence" value="ECO:0007669"/>
    <property type="project" value="UniProtKB-EC"/>
</dbReference>
<feature type="binding site" evidence="4">
    <location>
        <position position="216"/>
    </location>
    <ligand>
        <name>Mn(2+)</name>
        <dbReference type="ChEBI" id="CHEBI:29035"/>
        <label>1</label>
    </ligand>
</feature>
<dbReference type="GO" id="GO:0046872">
    <property type="term" value="F:metal ion binding"/>
    <property type="evidence" value="ECO:0007669"/>
    <property type="project" value="UniProtKB-KW"/>
</dbReference>
<dbReference type="PROSITE" id="PS01053">
    <property type="entry name" value="ARGINASE_1"/>
    <property type="match status" value="1"/>
</dbReference>
<dbReference type="InterPro" id="IPR006035">
    <property type="entry name" value="Ureohydrolase"/>
</dbReference>
<dbReference type="KEGG" id="asoc:CB4_00548"/>
<dbReference type="PANTHER" id="PTHR11358:SF26">
    <property type="entry name" value="GUANIDINO ACID HYDROLASE, MITOCHONDRIAL"/>
    <property type="match status" value="1"/>
</dbReference>
<dbReference type="InterPro" id="IPR020855">
    <property type="entry name" value="Ureohydrolase_Mn_BS"/>
</dbReference>
<sequence>MHFFNPSYSGHAFIEAQSTYEDAKAVIYGMPMDWTTSFRPGTRFGPTRIREVSINLETYSPYADRELEEIAFFDAGDIPLPFGSAQRSLDAIEEYVRKVVADGKFPIGLGGEHLVSLAPIKVMAEKYPDLVIVHIDAHTDLRHEMEGEELSHSAIIRRALDYVKPENVYQFGIRSGLKEEFQFAKENMHLNKFKVIEPLKACLEELKGRPVYVTYDIDAVDPAYAPGTGTAEPGGISAADAIESIYLLSELNVVGFDLVEVSPVLDQSERTQILASKMIREVLLTMIK</sequence>
<reference evidence="5 6" key="1">
    <citation type="submission" date="2015-12" db="EMBL/GenBank/DDBJ databases">
        <title>Genome sequence of Aneurinibacillus soli.</title>
        <authorList>
            <person name="Lee J.S."/>
            <person name="Lee K.C."/>
            <person name="Kim K.K."/>
            <person name="Lee B.W."/>
        </authorList>
    </citation>
    <scope>NUCLEOTIDE SEQUENCE [LARGE SCALE GENOMIC DNA]</scope>
    <source>
        <strain evidence="5 6">CB4</strain>
    </source>
</reference>
<protein>
    <submittedName>
        <fullName evidence="5">Agmatinase</fullName>
        <ecNumber evidence="5">3.5.3.11</ecNumber>
    </submittedName>
</protein>
<dbReference type="PIRSF" id="PIRSF036979">
    <property type="entry name" value="Arginase"/>
    <property type="match status" value="1"/>
</dbReference>
<dbReference type="Proteomes" id="UP000217696">
    <property type="component" value="Chromosome"/>
</dbReference>
<organism evidence="5 6">
    <name type="scientific">Aneurinibacillus soli</name>
    <dbReference type="NCBI Taxonomy" id="1500254"/>
    <lineage>
        <taxon>Bacteria</taxon>
        <taxon>Bacillati</taxon>
        <taxon>Bacillota</taxon>
        <taxon>Bacilli</taxon>
        <taxon>Bacillales</taxon>
        <taxon>Paenibacillaceae</taxon>
        <taxon>Aneurinibacillus group</taxon>
        <taxon>Aneurinibacillus</taxon>
    </lineage>
</organism>
<evidence type="ECO:0000256" key="3">
    <source>
        <dbReference type="ARBA" id="ARBA00022801"/>
    </source>
</evidence>
<dbReference type="InterPro" id="IPR005925">
    <property type="entry name" value="Agmatinase-rel"/>
</dbReference>
<dbReference type="RefSeq" id="WP_096463473.1">
    <property type="nucleotide sequence ID" value="NZ_AP017312.1"/>
</dbReference>
<keyword evidence="2 4" id="KW-0479">Metal-binding</keyword>
<evidence type="ECO:0000313" key="5">
    <source>
        <dbReference type="EMBL" id="BAU26421.1"/>
    </source>
</evidence>
<comment type="similarity">
    <text evidence="1">Belongs to the arginase family. Agmatinase subfamily.</text>
</comment>
<dbReference type="Gene3D" id="3.40.800.10">
    <property type="entry name" value="Ureohydrolase domain"/>
    <property type="match status" value="1"/>
</dbReference>
<dbReference type="NCBIfam" id="TIGR01230">
    <property type="entry name" value="agmatinase"/>
    <property type="match status" value="1"/>
</dbReference>
<evidence type="ECO:0000256" key="1">
    <source>
        <dbReference type="ARBA" id="ARBA00009227"/>
    </source>
</evidence>
<dbReference type="CDD" id="cd11593">
    <property type="entry name" value="Agmatinase-like_2"/>
    <property type="match status" value="1"/>
</dbReference>
<dbReference type="InterPro" id="IPR023696">
    <property type="entry name" value="Ureohydrolase_dom_sf"/>
</dbReference>
<proteinExistence type="inferred from homology"/>
<dbReference type="GO" id="GO:0033389">
    <property type="term" value="P:putrescine biosynthetic process from arginine, via agmatine"/>
    <property type="evidence" value="ECO:0007669"/>
    <property type="project" value="TreeGrafter"/>
</dbReference>
<evidence type="ECO:0000256" key="4">
    <source>
        <dbReference type="PIRSR" id="PIRSR036979-1"/>
    </source>
</evidence>
<keyword evidence="3 5" id="KW-0378">Hydrolase</keyword>
<evidence type="ECO:0000256" key="2">
    <source>
        <dbReference type="ARBA" id="ARBA00022723"/>
    </source>
</evidence>
<dbReference type="EMBL" id="AP017312">
    <property type="protein sequence ID" value="BAU26421.1"/>
    <property type="molecule type" value="Genomic_DNA"/>
</dbReference>
<gene>
    <name evidence="5" type="primary">speB_1</name>
    <name evidence="5" type="ORF">CB4_00548</name>
</gene>
<feature type="binding site" evidence="4">
    <location>
        <position position="136"/>
    </location>
    <ligand>
        <name>Mn(2+)</name>
        <dbReference type="ChEBI" id="CHEBI:29035"/>
        <label>1</label>
    </ligand>
</feature>
<feature type="binding site" evidence="4">
    <location>
        <position position="218"/>
    </location>
    <ligand>
        <name>Mn(2+)</name>
        <dbReference type="ChEBI" id="CHEBI:29035"/>
        <label>1</label>
    </ligand>
</feature>
<keyword evidence="4" id="KW-0464">Manganese</keyword>
<feature type="binding site" evidence="4">
    <location>
        <position position="138"/>
    </location>
    <ligand>
        <name>Mn(2+)</name>
        <dbReference type="ChEBI" id="CHEBI:29035"/>
        <label>1</label>
    </ligand>
</feature>
<dbReference type="Pfam" id="PF00491">
    <property type="entry name" value="Arginase"/>
    <property type="match status" value="1"/>
</dbReference>
<dbReference type="AlphaFoldDB" id="A0A0U5ARI7"/>
<feature type="binding site" evidence="4">
    <location>
        <position position="113"/>
    </location>
    <ligand>
        <name>Mn(2+)</name>
        <dbReference type="ChEBI" id="CHEBI:29035"/>
        <label>1</label>
    </ligand>
</feature>
<dbReference type="OrthoDB" id="9788689at2"/>
<feature type="binding site" evidence="4">
    <location>
        <position position="140"/>
    </location>
    <ligand>
        <name>Mn(2+)</name>
        <dbReference type="ChEBI" id="CHEBI:29035"/>
        <label>1</label>
    </ligand>
</feature>
<dbReference type="EC" id="3.5.3.11" evidence="5"/>
<keyword evidence="6" id="KW-1185">Reference proteome</keyword>
<dbReference type="PANTHER" id="PTHR11358">
    <property type="entry name" value="ARGINASE/AGMATINASE"/>
    <property type="match status" value="1"/>
</dbReference>
<comment type="cofactor">
    <cofactor evidence="4">
        <name>Mn(2+)</name>
        <dbReference type="ChEBI" id="CHEBI:29035"/>
    </cofactor>
    <text evidence="4">Binds 2 manganese ions per subunit.</text>
</comment>
<name>A0A0U5ARI7_9BACL</name>